<reference evidence="1 2" key="1">
    <citation type="submission" date="2016-10" db="EMBL/GenBank/DDBJ databases">
        <authorList>
            <person name="de Groot N.N."/>
        </authorList>
    </citation>
    <scope>NUCLEOTIDE SEQUENCE [LARGE SCALE GENOMIC DNA]</scope>
    <source>
        <strain evidence="1 2">DSM 19012</strain>
    </source>
</reference>
<evidence type="ECO:0008006" key="3">
    <source>
        <dbReference type="Google" id="ProtNLM"/>
    </source>
</evidence>
<organism evidence="1 2">
    <name type="scientific">Thermophagus xiamenensis</name>
    <dbReference type="NCBI Taxonomy" id="385682"/>
    <lineage>
        <taxon>Bacteria</taxon>
        <taxon>Pseudomonadati</taxon>
        <taxon>Bacteroidota</taxon>
        <taxon>Bacteroidia</taxon>
        <taxon>Marinilabiliales</taxon>
        <taxon>Marinilabiliaceae</taxon>
        <taxon>Thermophagus</taxon>
    </lineage>
</organism>
<dbReference type="InParanoid" id="A0A1I2AKW5"/>
<dbReference type="Proteomes" id="UP000181976">
    <property type="component" value="Unassembled WGS sequence"/>
</dbReference>
<name>A0A1I2AKW5_9BACT</name>
<evidence type="ECO:0000313" key="2">
    <source>
        <dbReference type="Proteomes" id="UP000181976"/>
    </source>
</evidence>
<dbReference type="Pfam" id="PF10825">
    <property type="entry name" value="DUF2752"/>
    <property type="match status" value="1"/>
</dbReference>
<dbReference type="STRING" id="385682.SAMN05444380_11171"/>
<protein>
    <recommendedName>
        <fullName evidence="3">DUF2752 domain-containing protein</fullName>
    </recommendedName>
</protein>
<dbReference type="InterPro" id="IPR021215">
    <property type="entry name" value="DUF2752"/>
</dbReference>
<accession>A0A1I2AKW5</accession>
<keyword evidence="2" id="KW-1185">Reference proteome</keyword>
<dbReference type="eggNOG" id="ENOG50335AR">
    <property type="taxonomic scope" value="Bacteria"/>
</dbReference>
<dbReference type="EMBL" id="FONA01000011">
    <property type="protein sequence ID" value="SFE43593.1"/>
    <property type="molecule type" value="Genomic_DNA"/>
</dbReference>
<proteinExistence type="predicted"/>
<evidence type="ECO:0000313" key="1">
    <source>
        <dbReference type="EMBL" id="SFE43593.1"/>
    </source>
</evidence>
<gene>
    <name evidence="1" type="ORF">SAMN05444380_11171</name>
</gene>
<sequence length="97" mass="10890">MRYKFQRKHLEAYIWIGAIIALALTDPTESHLSLCPLKNAGFQYCPGCGLGHSISWLFRGEWAASFNAHPLGIPAVIILLTRSIMLLKNDFKFSSPK</sequence>
<dbReference type="AlphaFoldDB" id="A0A1I2AKW5"/>
<dbReference type="OrthoDB" id="1525013at2"/>
<dbReference type="RefSeq" id="WP_010526464.1">
    <property type="nucleotide sequence ID" value="NZ_AFSL01000009.1"/>
</dbReference>